<evidence type="ECO:0000313" key="2">
    <source>
        <dbReference type="EMBL" id="EMF14321.1"/>
    </source>
</evidence>
<dbReference type="Proteomes" id="UP000016931">
    <property type="component" value="Unassembled WGS sequence"/>
</dbReference>
<dbReference type="HOGENOM" id="CLU_1462200_0_0_1"/>
<evidence type="ECO:0000256" key="1">
    <source>
        <dbReference type="SAM" id="MobiDB-lite"/>
    </source>
</evidence>
<feature type="region of interest" description="Disordered" evidence="1">
    <location>
        <begin position="18"/>
        <end position="85"/>
    </location>
</feature>
<evidence type="ECO:0000313" key="3">
    <source>
        <dbReference type="Proteomes" id="UP000016931"/>
    </source>
</evidence>
<sequence>MDDLVRVVGVVDRLGSEVEAEVEAEVEVEQGTEAEAEGEGEGEGEGEAEGQADREAEGEAETETEAEADTDAEAEADSDSETDTEAWAEWAEWAAWDMVEHLRAVLVEQISLAETDELLESEEEEPPTFNERFLRYELSHEGQMELMETLGGPLNMRLPRRLLRTLKRAWKDWARLEEIERELLL</sequence>
<organism evidence="2 3">
    <name type="scientific">Sphaerulina musiva (strain SO2202)</name>
    <name type="common">Poplar stem canker fungus</name>
    <name type="synonym">Septoria musiva</name>
    <dbReference type="NCBI Taxonomy" id="692275"/>
    <lineage>
        <taxon>Eukaryota</taxon>
        <taxon>Fungi</taxon>
        <taxon>Dikarya</taxon>
        <taxon>Ascomycota</taxon>
        <taxon>Pezizomycotina</taxon>
        <taxon>Dothideomycetes</taxon>
        <taxon>Dothideomycetidae</taxon>
        <taxon>Mycosphaerellales</taxon>
        <taxon>Mycosphaerellaceae</taxon>
        <taxon>Sphaerulina</taxon>
    </lineage>
</organism>
<accession>M3C1Z0</accession>
<feature type="compositionally biased region" description="Acidic residues" evidence="1">
    <location>
        <begin position="18"/>
        <end position="50"/>
    </location>
</feature>
<dbReference type="GeneID" id="27898314"/>
<dbReference type="AlphaFoldDB" id="M3C1Z0"/>
<gene>
    <name evidence="2" type="ORF">SEPMUDRAFT_115598</name>
</gene>
<dbReference type="EMBL" id="KB456262">
    <property type="protein sequence ID" value="EMF14321.1"/>
    <property type="molecule type" value="Genomic_DNA"/>
</dbReference>
<name>M3C1Z0_SPHMS</name>
<reference evidence="2 3" key="1">
    <citation type="journal article" date="2012" name="PLoS Pathog.">
        <title>Diverse lifestyles and strategies of plant pathogenesis encoded in the genomes of eighteen Dothideomycetes fungi.</title>
        <authorList>
            <person name="Ohm R.A."/>
            <person name="Feau N."/>
            <person name="Henrissat B."/>
            <person name="Schoch C.L."/>
            <person name="Horwitz B.A."/>
            <person name="Barry K.W."/>
            <person name="Condon B.J."/>
            <person name="Copeland A.C."/>
            <person name="Dhillon B."/>
            <person name="Glaser F."/>
            <person name="Hesse C.N."/>
            <person name="Kosti I."/>
            <person name="LaButti K."/>
            <person name="Lindquist E.A."/>
            <person name="Lucas S."/>
            <person name="Salamov A.A."/>
            <person name="Bradshaw R.E."/>
            <person name="Ciuffetti L."/>
            <person name="Hamelin R.C."/>
            <person name="Kema G.H.J."/>
            <person name="Lawrence C."/>
            <person name="Scott J.A."/>
            <person name="Spatafora J.W."/>
            <person name="Turgeon B.G."/>
            <person name="de Wit P.J.G.M."/>
            <person name="Zhong S."/>
            <person name="Goodwin S.B."/>
            <person name="Grigoriev I.V."/>
        </authorList>
    </citation>
    <scope>NUCLEOTIDE SEQUENCE [LARGE SCALE GENOMIC DNA]</scope>
    <source>
        <strain evidence="2 3">SO2202</strain>
    </source>
</reference>
<feature type="compositionally biased region" description="Acidic residues" evidence="1">
    <location>
        <begin position="58"/>
        <end position="85"/>
    </location>
</feature>
<protein>
    <submittedName>
        <fullName evidence="2">Uncharacterized protein</fullName>
    </submittedName>
</protein>
<keyword evidence="3" id="KW-1185">Reference proteome</keyword>
<dbReference type="RefSeq" id="XP_016762442.1">
    <property type="nucleotide sequence ID" value="XM_016901177.1"/>
</dbReference>
<dbReference type="OrthoDB" id="429813at2759"/>
<proteinExistence type="predicted"/>